<sequence length="439" mass="47769">MSTRSHASVDLHRDGHVILGLNALVYGYVPSAWQSPLLGDTDFQSRSYWQQIGRLAEKARLDVLFLADALSLGNPSYDANPIRLEPTSVLSAVASATNHIGLVATASTTFNDPVDLARRILTLDHISGGRAGWNLVTTRDNASAANFGLREVTGRSDRYVRAAEFADLVTAIWTSAGTGGQVNYKGDHFKFHGSVDAPASVQSTPVLVQAGGSAAGREIAARFADAVFSAEITPVSAEEHYQEVKNGAVKAGRRPENVKILPGLLLTLASTEDEARRRIDYLYDTSPPAYAAGWLTHAIGVDVSSLELDEQFPEDVLSSPVPDNFAGSVGFRQSILAQIRQTQPTVREYLRQTRYSGSGHGGFVGTPEQLVDHIEDWYRRGLADGFNLQPDILIDQLEIIAEEVVPLLTRRGLYRREYDHTTLRGNLGLPANVPARVAR</sequence>
<evidence type="ECO:0000256" key="2">
    <source>
        <dbReference type="ARBA" id="ARBA00022643"/>
    </source>
</evidence>
<dbReference type="InterPro" id="IPR011251">
    <property type="entry name" value="Luciferase-like_dom"/>
</dbReference>
<dbReference type="PIRSF" id="PIRSF000337">
    <property type="entry name" value="NTA_MOA"/>
    <property type="match status" value="1"/>
</dbReference>
<keyword evidence="4 8" id="KW-0503">Monooxygenase</keyword>
<comment type="similarity">
    <text evidence="5">Belongs to the NtaA/SnaA/DszA monooxygenase family.</text>
</comment>
<dbReference type="KEGG" id="cpre:Csp1_22140"/>
<keyword evidence="9" id="KW-1185">Reference proteome</keyword>
<dbReference type="Proteomes" id="UP000247696">
    <property type="component" value="Chromosome"/>
</dbReference>
<dbReference type="PANTHER" id="PTHR30011:SF16">
    <property type="entry name" value="C2H2 FINGER DOMAIN TRANSCRIPTION FACTOR (EUROFUNG)-RELATED"/>
    <property type="match status" value="1"/>
</dbReference>
<accession>A0A2Z3YNM7</accession>
<evidence type="ECO:0000256" key="1">
    <source>
        <dbReference type="ARBA" id="ARBA00022630"/>
    </source>
</evidence>
<evidence type="ECO:0000313" key="8">
    <source>
        <dbReference type="EMBL" id="AWT26965.1"/>
    </source>
</evidence>
<evidence type="ECO:0000256" key="5">
    <source>
        <dbReference type="ARBA" id="ARBA00033748"/>
    </source>
</evidence>
<dbReference type="OrthoDB" id="4437611at2"/>
<dbReference type="AlphaFoldDB" id="A0A2Z3YNM7"/>
<protein>
    <submittedName>
        <fullName evidence="8">Nitrilotriacetate monooxygenase component A</fullName>
        <ecNumber evidence="8">1.14.14.10</ecNumber>
    </submittedName>
</protein>
<dbReference type="PANTHER" id="PTHR30011">
    <property type="entry name" value="ALKANESULFONATE MONOOXYGENASE-RELATED"/>
    <property type="match status" value="1"/>
</dbReference>
<dbReference type="EC" id="1.14.14.10" evidence="8"/>
<dbReference type="EMBL" id="CP024988">
    <property type="protein sequence ID" value="AWT26965.1"/>
    <property type="molecule type" value="Genomic_DNA"/>
</dbReference>
<evidence type="ECO:0000256" key="3">
    <source>
        <dbReference type="ARBA" id="ARBA00023002"/>
    </source>
</evidence>
<dbReference type="RefSeq" id="WP_110481996.1">
    <property type="nucleotide sequence ID" value="NZ_CP024988.1"/>
</dbReference>
<keyword evidence="2 6" id="KW-0288">FMN</keyword>
<dbReference type="Pfam" id="PF00296">
    <property type="entry name" value="Bac_luciferase"/>
    <property type="match status" value="1"/>
</dbReference>
<evidence type="ECO:0000259" key="7">
    <source>
        <dbReference type="Pfam" id="PF00296"/>
    </source>
</evidence>
<feature type="binding site" evidence="6">
    <location>
        <position position="159"/>
    </location>
    <ligand>
        <name>FMN</name>
        <dbReference type="ChEBI" id="CHEBI:58210"/>
    </ligand>
</feature>
<dbReference type="InterPro" id="IPR036661">
    <property type="entry name" value="Luciferase-like_sf"/>
</dbReference>
<gene>
    <name evidence="8" type="primary">ntaA_5</name>
    <name evidence="8" type="ORF">Csp1_22140</name>
</gene>
<keyword evidence="3 8" id="KW-0560">Oxidoreductase</keyword>
<keyword evidence="1 6" id="KW-0285">Flavoprotein</keyword>
<dbReference type="GO" id="GO:0018529">
    <property type="term" value="F:nitrilotriacetate monooxygenase activity"/>
    <property type="evidence" value="ECO:0007669"/>
    <property type="project" value="UniProtKB-EC"/>
</dbReference>
<evidence type="ECO:0000256" key="4">
    <source>
        <dbReference type="ARBA" id="ARBA00023033"/>
    </source>
</evidence>
<feature type="binding site" evidence="6">
    <location>
        <position position="105"/>
    </location>
    <ligand>
        <name>FMN</name>
        <dbReference type="ChEBI" id="CHEBI:58210"/>
    </ligand>
</feature>
<feature type="binding site" evidence="6">
    <location>
        <position position="68"/>
    </location>
    <ligand>
        <name>FMN</name>
        <dbReference type="ChEBI" id="CHEBI:58210"/>
    </ligand>
</feature>
<dbReference type="InterPro" id="IPR016215">
    <property type="entry name" value="NTA_MOA"/>
</dbReference>
<dbReference type="InterPro" id="IPR051260">
    <property type="entry name" value="Diverse_substr_monoxygenases"/>
</dbReference>
<name>A0A2Z3YNM7_9CORY</name>
<proteinExistence type="inferred from homology"/>
<feature type="binding site" evidence="6">
    <location>
        <position position="213"/>
    </location>
    <ligand>
        <name>FMN</name>
        <dbReference type="ChEBI" id="CHEBI:58210"/>
    </ligand>
</feature>
<evidence type="ECO:0000256" key="6">
    <source>
        <dbReference type="PIRSR" id="PIRSR000337-1"/>
    </source>
</evidence>
<dbReference type="Gene3D" id="3.20.20.30">
    <property type="entry name" value="Luciferase-like domain"/>
    <property type="match status" value="1"/>
</dbReference>
<organism evidence="8 9">
    <name type="scientific">Corynebacterium provencense</name>
    <dbReference type="NCBI Taxonomy" id="1737425"/>
    <lineage>
        <taxon>Bacteria</taxon>
        <taxon>Bacillati</taxon>
        <taxon>Actinomycetota</taxon>
        <taxon>Actinomycetes</taxon>
        <taxon>Mycobacteriales</taxon>
        <taxon>Corynebacteriaceae</taxon>
        <taxon>Corynebacterium</taxon>
    </lineage>
</organism>
<reference evidence="9" key="1">
    <citation type="submission" date="2017-11" db="EMBL/GenBank/DDBJ databases">
        <title>Otitis media/interna in a cat caused by the recently described species Corynebacterium provencense.</title>
        <authorList>
            <person name="Kittl S."/>
            <person name="Brodard I."/>
            <person name="Rychener L."/>
            <person name="Jores J."/>
            <person name="Roosje P."/>
            <person name="Gobeli Brawand S."/>
        </authorList>
    </citation>
    <scope>NUCLEOTIDE SEQUENCE [LARGE SCALE GENOMIC DNA]</scope>
    <source>
        <strain evidence="9">17KM38</strain>
    </source>
</reference>
<dbReference type="SUPFAM" id="SSF51679">
    <property type="entry name" value="Bacterial luciferase-like"/>
    <property type="match status" value="1"/>
</dbReference>
<feature type="domain" description="Luciferase-like" evidence="7">
    <location>
        <begin position="45"/>
        <end position="382"/>
    </location>
</feature>
<evidence type="ECO:0000313" key="9">
    <source>
        <dbReference type="Proteomes" id="UP000247696"/>
    </source>
</evidence>